<proteinExistence type="predicted"/>
<keyword evidence="1" id="KW-0472">Membrane</keyword>
<dbReference type="EMBL" id="AQFW01000024">
    <property type="protein sequence ID" value="EMZ36938.1"/>
    <property type="molecule type" value="Genomic_DNA"/>
</dbReference>
<protein>
    <submittedName>
        <fullName evidence="2">Uncharacterized protein</fullName>
    </submittedName>
</protein>
<sequence length="119" mass="13976">MKIFKMLYICWIIFCGLVCIIGGAMGHNATFEGVLYSFFLLCLFPFLPYFYYLVYEKTKTAKNIFIVICCYLLLFIIIICCYLLLSTIVRADQIILFYAGIIMHVITFIIIYKNKRQSK</sequence>
<keyword evidence="1" id="KW-0812">Transmembrane</keyword>
<evidence type="ECO:0000256" key="1">
    <source>
        <dbReference type="SAM" id="Phobius"/>
    </source>
</evidence>
<name>N2BEK7_9HELI</name>
<dbReference type="HOGENOM" id="CLU_2116491_0_0_7"/>
<reference evidence="2 3" key="1">
    <citation type="submission" date="2013-02" db="EMBL/GenBank/DDBJ databases">
        <title>The Genome Sequence of Helicobacter bilis WiWa.</title>
        <authorList>
            <consortium name="The Broad Institute Genome Sequencing Platform"/>
            <person name="Ward D."/>
            <person name="Overstreet A.-M.C."/>
            <person name="Ramer-Tait A.E."/>
            <person name="Phillips G.J."/>
            <person name="Wannemuehler M.J."/>
            <person name="Walker B."/>
            <person name="Young S.K."/>
            <person name="Zeng Q."/>
            <person name="Gargeya S."/>
            <person name="Fitzgerald M."/>
            <person name="Haas B."/>
            <person name="Abouelleil A."/>
            <person name="Alvarado L."/>
            <person name="Arachchi H.M."/>
            <person name="Berlin A.M."/>
            <person name="Chapman S.B."/>
            <person name="Dewar J."/>
            <person name="Goldberg J."/>
            <person name="Griggs A."/>
            <person name="Gujja S."/>
            <person name="Hansen M."/>
            <person name="Howarth C."/>
            <person name="Imamovic A."/>
            <person name="Larimer J."/>
            <person name="McCowan C."/>
            <person name="Murphy C."/>
            <person name="Neiman D."/>
            <person name="Pearson M."/>
            <person name="Priest M."/>
            <person name="Roberts A."/>
            <person name="Saif S."/>
            <person name="Shea T."/>
            <person name="Sisk P."/>
            <person name="Sykes S."/>
            <person name="Wortman J."/>
            <person name="Nusbaum C."/>
            <person name="Birren B."/>
        </authorList>
    </citation>
    <scope>NUCLEOTIDE SEQUENCE [LARGE SCALE GENOMIC DNA]</scope>
    <source>
        <strain evidence="2 3">WiWa</strain>
    </source>
</reference>
<feature type="transmembrane region" description="Helical" evidence="1">
    <location>
        <begin position="64"/>
        <end position="88"/>
    </location>
</feature>
<dbReference type="Proteomes" id="UP000012527">
    <property type="component" value="Unassembled WGS sequence"/>
</dbReference>
<dbReference type="RefSeq" id="WP_004084726.1">
    <property type="nucleotide sequence ID" value="NZ_KB822506.1"/>
</dbReference>
<feature type="transmembrane region" description="Helical" evidence="1">
    <location>
        <begin position="7"/>
        <end position="27"/>
    </location>
</feature>
<evidence type="ECO:0000313" key="2">
    <source>
        <dbReference type="EMBL" id="EMZ36938.1"/>
    </source>
</evidence>
<comment type="caution">
    <text evidence="2">The sequence shown here is derived from an EMBL/GenBank/DDBJ whole genome shotgun (WGS) entry which is preliminary data.</text>
</comment>
<evidence type="ECO:0000313" key="3">
    <source>
        <dbReference type="Proteomes" id="UP000012527"/>
    </source>
</evidence>
<dbReference type="GeneID" id="60657915"/>
<organism evidence="2 3">
    <name type="scientific">Helicobacter bilis WiWa</name>
    <dbReference type="NCBI Taxonomy" id="1235804"/>
    <lineage>
        <taxon>Bacteria</taxon>
        <taxon>Pseudomonadati</taxon>
        <taxon>Campylobacterota</taxon>
        <taxon>Epsilonproteobacteria</taxon>
        <taxon>Campylobacterales</taxon>
        <taxon>Helicobacteraceae</taxon>
        <taxon>Helicobacter</taxon>
    </lineage>
</organism>
<accession>N2BEK7</accession>
<feature type="transmembrane region" description="Helical" evidence="1">
    <location>
        <begin position="33"/>
        <end position="52"/>
    </location>
</feature>
<dbReference type="AlphaFoldDB" id="N2BEK7"/>
<feature type="transmembrane region" description="Helical" evidence="1">
    <location>
        <begin position="94"/>
        <end position="112"/>
    </location>
</feature>
<keyword evidence="1" id="KW-1133">Transmembrane helix</keyword>
<gene>
    <name evidence="2" type="ORF">C826_02260</name>
</gene>